<dbReference type="PROSITE" id="PS51257">
    <property type="entry name" value="PROKAR_LIPOPROTEIN"/>
    <property type="match status" value="1"/>
</dbReference>
<feature type="chain" id="PRO_5042224072" evidence="2">
    <location>
        <begin position="31"/>
        <end position="119"/>
    </location>
</feature>
<dbReference type="EMBL" id="JAJEQR010000070">
    <property type="protein sequence ID" value="MCC2232484.1"/>
    <property type="molecule type" value="Genomic_DNA"/>
</dbReference>
<dbReference type="RefSeq" id="WP_308454889.1">
    <property type="nucleotide sequence ID" value="NZ_JAJEQR010000070.1"/>
</dbReference>
<evidence type="ECO:0000313" key="3">
    <source>
        <dbReference type="EMBL" id="MCC2232484.1"/>
    </source>
</evidence>
<gene>
    <name evidence="3" type="ORF">LKD81_16055</name>
</gene>
<feature type="signal peptide" evidence="2">
    <location>
        <begin position="1"/>
        <end position="30"/>
    </location>
</feature>
<organism evidence="3 4">
    <name type="scientific">Hominifimenecus microfluidus</name>
    <dbReference type="NCBI Taxonomy" id="2885348"/>
    <lineage>
        <taxon>Bacteria</taxon>
        <taxon>Bacillati</taxon>
        <taxon>Bacillota</taxon>
        <taxon>Clostridia</taxon>
        <taxon>Lachnospirales</taxon>
        <taxon>Lachnospiraceae</taxon>
        <taxon>Hominifimenecus</taxon>
    </lineage>
</organism>
<dbReference type="Proteomes" id="UP001198182">
    <property type="component" value="Unassembled WGS sequence"/>
</dbReference>
<protein>
    <submittedName>
        <fullName evidence="3">Uncharacterized protein</fullName>
    </submittedName>
</protein>
<reference evidence="3" key="1">
    <citation type="submission" date="2021-10" db="EMBL/GenBank/DDBJ databases">
        <title>Anaerobic single-cell dispensing facilitates the cultivation of human gut bacteria.</title>
        <authorList>
            <person name="Afrizal A."/>
        </authorList>
    </citation>
    <scope>NUCLEOTIDE SEQUENCE</scope>
    <source>
        <strain evidence="3">CLA-AA-H215</strain>
    </source>
</reference>
<dbReference type="AlphaFoldDB" id="A0AAE3ECS9"/>
<sequence length="119" mass="12535">MKTFQSFKVLRKTSALLLICVLMLSLSGCGRNNTSTTTPQESTVASSEADSSAFNSGDTSTTEMPADSSESTTKNNMFDGTVGDNGVIGDALDDMETAVSEIGNDIEDSFRESTSAQAR</sequence>
<name>A0AAE3ECS9_9FIRM</name>
<evidence type="ECO:0000313" key="4">
    <source>
        <dbReference type="Proteomes" id="UP001198182"/>
    </source>
</evidence>
<keyword evidence="4" id="KW-1185">Reference proteome</keyword>
<keyword evidence="2" id="KW-0732">Signal</keyword>
<proteinExistence type="predicted"/>
<feature type="region of interest" description="Disordered" evidence="1">
    <location>
        <begin position="28"/>
        <end position="119"/>
    </location>
</feature>
<evidence type="ECO:0000256" key="2">
    <source>
        <dbReference type="SAM" id="SignalP"/>
    </source>
</evidence>
<accession>A0AAE3ECS9</accession>
<comment type="caution">
    <text evidence="3">The sequence shown here is derived from an EMBL/GenBank/DDBJ whole genome shotgun (WGS) entry which is preliminary data.</text>
</comment>
<feature type="compositionally biased region" description="Polar residues" evidence="1">
    <location>
        <begin position="30"/>
        <end position="78"/>
    </location>
</feature>
<evidence type="ECO:0000256" key="1">
    <source>
        <dbReference type="SAM" id="MobiDB-lite"/>
    </source>
</evidence>